<sequence>MPQKAVAAAERIRKDIEKDPVEYKSGTNVRVTATIGVSEFTSGATIESMMEDADAKLYYGKKHGKNQVVAEFS</sequence>
<dbReference type="PROSITE" id="PS50887">
    <property type="entry name" value="GGDEF"/>
    <property type="match status" value="1"/>
</dbReference>
<organism evidence="2 3">
    <name type="scientific">Pseudobutyrivibrio xylanivorans DSM 14809</name>
    <dbReference type="NCBI Taxonomy" id="1123012"/>
    <lineage>
        <taxon>Bacteria</taxon>
        <taxon>Bacillati</taxon>
        <taxon>Bacillota</taxon>
        <taxon>Clostridia</taxon>
        <taxon>Lachnospirales</taxon>
        <taxon>Lachnospiraceae</taxon>
        <taxon>Pseudobutyrivibrio</taxon>
    </lineage>
</organism>
<feature type="domain" description="GGDEF" evidence="1">
    <location>
        <begin position="1"/>
        <end position="73"/>
    </location>
</feature>
<dbReference type="AlphaFoldDB" id="A0A1M6HWA4"/>
<evidence type="ECO:0000259" key="1">
    <source>
        <dbReference type="PROSITE" id="PS50887"/>
    </source>
</evidence>
<dbReference type="Pfam" id="PF00990">
    <property type="entry name" value="GGDEF"/>
    <property type="match status" value="1"/>
</dbReference>
<dbReference type="InterPro" id="IPR050469">
    <property type="entry name" value="Diguanylate_Cyclase"/>
</dbReference>
<dbReference type="OrthoDB" id="9805474at2"/>
<dbReference type="InterPro" id="IPR029787">
    <property type="entry name" value="Nucleotide_cyclase"/>
</dbReference>
<proteinExistence type="predicted"/>
<dbReference type="GO" id="GO:0052621">
    <property type="term" value="F:diguanylate cyclase activity"/>
    <property type="evidence" value="ECO:0007669"/>
    <property type="project" value="TreeGrafter"/>
</dbReference>
<dbReference type="PANTHER" id="PTHR45138:SF9">
    <property type="entry name" value="DIGUANYLATE CYCLASE DGCM-RELATED"/>
    <property type="match status" value="1"/>
</dbReference>
<name>A0A1M6HWA4_PSEXY</name>
<dbReference type="PANTHER" id="PTHR45138">
    <property type="entry name" value="REGULATORY COMPONENTS OF SENSORY TRANSDUCTION SYSTEM"/>
    <property type="match status" value="1"/>
</dbReference>
<dbReference type="Proteomes" id="UP000184185">
    <property type="component" value="Unassembled WGS sequence"/>
</dbReference>
<dbReference type="InterPro" id="IPR000160">
    <property type="entry name" value="GGDEF_dom"/>
</dbReference>
<dbReference type="RefSeq" id="WP_072917612.1">
    <property type="nucleotide sequence ID" value="NZ_FQYQ01000014.1"/>
</dbReference>
<reference evidence="2 3" key="1">
    <citation type="submission" date="2016-11" db="EMBL/GenBank/DDBJ databases">
        <authorList>
            <person name="Jaros S."/>
            <person name="Januszkiewicz K."/>
            <person name="Wedrychowicz H."/>
        </authorList>
    </citation>
    <scope>NUCLEOTIDE SEQUENCE [LARGE SCALE GENOMIC DNA]</scope>
    <source>
        <strain evidence="2 3">DSM 14809</strain>
    </source>
</reference>
<evidence type="ECO:0000313" key="3">
    <source>
        <dbReference type="Proteomes" id="UP000184185"/>
    </source>
</evidence>
<dbReference type="Gene3D" id="3.30.70.270">
    <property type="match status" value="1"/>
</dbReference>
<dbReference type="EMBL" id="FQYQ01000014">
    <property type="protein sequence ID" value="SHJ26489.1"/>
    <property type="molecule type" value="Genomic_DNA"/>
</dbReference>
<keyword evidence="3" id="KW-1185">Reference proteome</keyword>
<evidence type="ECO:0000313" key="2">
    <source>
        <dbReference type="EMBL" id="SHJ26489.1"/>
    </source>
</evidence>
<dbReference type="SUPFAM" id="SSF55073">
    <property type="entry name" value="Nucleotide cyclase"/>
    <property type="match status" value="1"/>
</dbReference>
<dbReference type="InterPro" id="IPR043128">
    <property type="entry name" value="Rev_trsase/Diguanyl_cyclase"/>
</dbReference>
<protein>
    <submittedName>
        <fullName evidence="2">Diguanylate cyclase (GGDEF) domain-containing protein</fullName>
    </submittedName>
</protein>
<dbReference type="NCBIfam" id="TIGR00254">
    <property type="entry name" value="GGDEF"/>
    <property type="match status" value="1"/>
</dbReference>
<gene>
    <name evidence="2" type="ORF">SAMN02745725_02136</name>
</gene>
<accession>A0A1M6HWA4</accession>